<organism evidence="2 3">
    <name type="scientific">Bradyrhizobium ivorense</name>
    <dbReference type="NCBI Taxonomy" id="2511166"/>
    <lineage>
        <taxon>Bacteria</taxon>
        <taxon>Pseudomonadati</taxon>
        <taxon>Pseudomonadota</taxon>
        <taxon>Alphaproteobacteria</taxon>
        <taxon>Hyphomicrobiales</taxon>
        <taxon>Nitrobacteraceae</taxon>
        <taxon>Bradyrhizobium</taxon>
    </lineage>
</organism>
<keyword evidence="1" id="KW-0732">Signal</keyword>
<feature type="chain" id="PRO_5021211322" evidence="1">
    <location>
        <begin position="47"/>
        <end position="174"/>
    </location>
</feature>
<dbReference type="Proteomes" id="UP000328092">
    <property type="component" value="Unassembled WGS sequence"/>
</dbReference>
<reference evidence="2" key="1">
    <citation type="submission" date="2019-02" db="EMBL/GenBank/DDBJ databases">
        <authorList>
            <person name="Pothier F.J."/>
        </authorList>
    </citation>
    <scope>NUCLEOTIDE SEQUENCE</scope>
    <source>
        <strain evidence="2">CI-1B</strain>
    </source>
</reference>
<name>A0A508TRA2_9BRAD</name>
<dbReference type="AlphaFoldDB" id="A0A508TRA2"/>
<proteinExistence type="predicted"/>
<comment type="caution">
    <text evidence="2">The sequence shown here is derived from an EMBL/GenBank/DDBJ whole genome shotgun (WGS) entry which is preliminary data.</text>
</comment>
<feature type="signal peptide" evidence="1">
    <location>
        <begin position="1"/>
        <end position="46"/>
    </location>
</feature>
<dbReference type="EMBL" id="CAADFC020000028">
    <property type="protein sequence ID" value="VIO76930.1"/>
    <property type="molecule type" value="Genomic_DNA"/>
</dbReference>
<sequence>MNLRAFHAAGVFMTGPLRRRLPLGIRATLPAALALVTSLAAAPAHADPCEDIAKQLAGQIDGLKVNFTAANITYLKHPAAKELSIGCRGKDYSTELYAKTDRKMKPEFFNLVGSATALIFTVPKDDATTGTSRCLKRMGIFRGNTITMRYRRLNLECTRTRADASITVRRGKDE</sequence>
<gene>
    <name evidence="2" type="ORF">CI1B_68090</name>
</gene>
<evidence type="ECO:0000313" key="3">
    <source>
        <dbReference type="Proteomes" id="UP000328092"/>
    </source>
</evidence>
<keyword evidence="3" id="KW-1185">Reference proteome</keyword>
<evidence type="ECO:0000256" key="1">
    <source>
        <dbReference type="SAM" id="SignalP"/>
    </source>
</evidence>
<evidence type="ECO:0000313" key="2">
    <source>
        <dbReference type="EMBL" id="VIO76930.1"/>
    </source>
</evidence>
<accession>A0A508TRA2</accession>
<protein>
    <submittedName>
        <fullName evidence="2">Uncharacterized protein</fullName>
    </submittedName>
</protein>